<gene>
    <name evidence="4" type="primary">LOC111085068</name>
</gene>
<dbReference type="InterPro" id="IPR050975">
    <property type="entry name" value="Sleep_regulator"/>
</dbReference>
<feature type="signal peptide" evidence="2">
    <location>
        <begin position="1"/>
        <end position="21"/>
    </location>
</feature>
<dbReference type="PANTHER" id="PTHR33562">
    <property type="entry name" value="ATILLA, ISOFORM B-RELATED-RELATED"/>
    <property type="match status" value="1"/>
</dbReference>
<sequence>MEKWWSLKLVALMSLVMQGFATQCYICSWSPNDRNNQTDRCTDDNFHGQKVYSHECDHGCETFVQWDSNGNLEHWRRNCVNGDVQIVNNCEVTNKIAWKRRVCTCDVDYCNGVSRLSGSLGTVLTLMILQKIRQ</sequence>
<keyword evidence="1 2" id="KW-0732">Signal</keyword>
<reference evidence="4" key="1">
    <citation type="submission" date="2025-08" db="UniProtKB">
        <authorList>
            <consortium name="RefSeq"/>
        </authorList>
    </citation>
    <scope>IDENTIFICATION</scope>
    <source>
        <tissue evidence="4">Muscle</tissue>
    </source>
</reference>
<protein>
    <submittedName>
        <fullName evidence="4">Uncharacterized protein LOC111085068</fullName>
    </submittedName>
</protein>
<name>A0ABM1S2K5_LIMPO</name>
<accession>A0ABM1S2K5</accession>
<evidence type="ECO:0000313" key="3">
    <source>
        <dbReference type="Proteomes" id="UP000694941"/>
    </source>
</evidence>
<proteinExistence type="predicted"/>
<evidence type="ECO:0000256" key="2">
    <source>
        <dbReference type="SAM" id="SignalP"/>
    </source>
</evidence>
<feature type="chain" id="PRO_5047354998" evidence="2">
    <location>
        <begin position="22"/>
        <end position="134"/>
    </location>
</feature>
<dbReference type="Proteomes" id="UP000694941">
    <property type="component" value="Unplaced"/>
</dbReference>
<keyword evidence="3" id="KW-1185">Reference proteome</keyword>
<dbReference type="PANTHER" id="PTHR33562:SF27">
    <property type="entry name" value="PROTEIN QUIVER"/>
    <property type="match status" value="1"/>
</dbReference>
<evidence type="ECO:0000256" key="1">
    <source>
        <dbReference type="ARBA" id="ARBA00022729"/>
    </source>
</evidence>
<dbReference type="GeneID" id="111085068"/>
<organism evidence="3 4">
    <name type="scientific">Limulus polyphemus</name>
    <name type="common">Atlantic horseshoe crab</name>
    <dbReference type="NCBI Taxonomy" id="6850"/>
    <lineage>
        <taxon>Eukaryota</taxon>
        <taxon>Metazoa</taxon>
        <taxon>Ecdysozoa</taxon>
        <taxon>Arthropoda</taxon>
        <taxon>Chelicerata</taxon>
        <taxon>Merostomata</taxon>
        <taxon>Xiphosura</taxon>
        <taxon>Limulidae</taxon>
        <taxon>Limulus</taxon>
    </lineage>
</organism>
<evidence type="ECO:0000313" key="4">
    <source>
        <dbReference type="RefSeq" id="XP_022237860.1"/>
    </source>
</evidence>
<dbReference type="RefSeq" id="XP_022237860.1">
    <property type="nucleotide sequence ID" value="XM_022382152.1"/>
</dbReference>